<dbReference type="SUPFAM" id="SSF49742">
    <property type="entry name" value="PHM/PNGase F"/>
    <property type="match status" value="2"/>
</dbReference>
<comment type="caution">
    <text evidence="3">The sequence shown here is derived from an EMBL/GenBank/DDBJ whole genome shotgun (WGS) entry which is preliminary data.</text>
</comment>
<evidence type="ECO:0008006" key="5">
    <source>
        <dbReference type="Google" id="ProtNLM"/>
    </source>
</evidence>
<accession>A0A2A4MI56</accession>
<protein>
    <recommendedName>
        <fullName evidence="5">Cytochrome c domain-containing protein</fullName>
    </recommendedName>
</protein>
<keyword evidence="2" id="KW-0732">Signal</keyword>
<feature type="signal peptide" evidence="2">
    <location>
        <begin position="1"/>
        <end position="22"/>
    </location>
</feature>
<dbReference type="Gene3D" id="2.60.120.230">
    <property type="match status" value="1"/>
</dbReference>
<feature type="chain" id="PRO_5012495017" description="Cytochrome c domain-containing protein" evidence="2">
    <location>
        <begin position="23"/>
        <end position="565"/>
    </location>
</feature>
<keyword evidence="1" id="KW-1015">Disulfide bond</keyword>
<dbReference type="AlphaFoldDB" id="A0A2A4MI56"/>
<evidence type="ECO:0000313" key="4">
    <source>
        <dbReference type="Proteomes" id="UP000218172"/>
    </source>
</evidence>
<name>A0A2A4MI56_9GAMM</name>
<dbReference type="EMBL" id="NVQR01000119">
    <property type="protein sequence ID" value="PCH59437.1"/>
    <property type="molecule type" value="Genomic_DNA"/>
</dbReference>
<sequence length="565" mass="64005">MKAQHLAALLLAMLISSPSAFAAPSRVADFALLDNHGVFHQLSRYLHKEALVLMAYSPNCADMDSMLQQFELLQSRWQTQNISFLLIDSSGMGRAELNKITAKIAILNDETQLVSESLDINHAGEVLVFKPSRKALLYKGPLQEKEQGQEQLQQILTDSITDAVKDTVRIDSRGCDIDFPVRDNHRTNTPDYATEVAPIIIENCAECHRQEGVGPFAIDSHIMLLGWSPMIREVLLNKRMPPTQIDPFIGHSPDARYLTTQELQTLVHWIDAGGPRGTEVEDPLEQLVFDNRRQWQLGEPDYIVTPPANDVPSTGVLDYKYVNIELGFEQDRWLRAAQYLAGDESVLHHLMTYVTAPEENFYSGEDHNSVITRRFLAGYAPGKISAVVYPEDTGVFIPAGYQLSMQFHYVTNGRSTIDQSQLGLYFHDQPPAHEYLTHVLSPRFHIPAESADHEVSQEYSFDTDVVITGLRAHMHFRGKRMKFSVQQNDGNWHDLLSIPAYNYGWQPHYQLEQSAFLKAGTKVRVSGAFDNSESNPSNPDPRKEIDFGLESWNEMFTGYFSFYRP</sequence>
<reference evidence="4" key="1">
    <citation type="submission" date="2017-08" db="EMBL/GenBank/DDBJ databases">
        <title>A dynamic microbial community with high functional redundancy inhabits the cold, oxic subseafloor aquifer.</title>
        <authorList>
            <person name="Tully B.J."/>
            <person name="Wheat C.G."/>
            <person name="Glazer B.T."/>
            <person name="Huber J.A."/>
        </authorList>
    </citation>
    <scope>NUCLEOTIDE SEQUENCE [LARGE SCALE GENOMIC DNA]</scope>
</reference>
<evidence type="ECO:0000256" key="1">
    <source>
        <dbReference type="ARBA" id="ARBA00023157"/>
    </source>
</evidence>
<dbReference type="Proteomes" id="UP000218172">
    <property type="component" value="Unassembled WGS sequence"/>
</dbReference>
<organism evidence="3 4">
    <name type="scientific">SAR86 cluster bacterium</name>
    <dbReference type="NCBI Taxonomy" id="2030880"/>
    <lineage>
        <taxon>Bacteria</taxon>
        <taxon>Pseudomonadati</taxon>
        <taxon>Pseudomonadota</taxon>
        <taxon>Gammaproteobacteria</taxon>
        <taxon>SAR86 cluster</taxon>
    </lineage>
</organism>
<dbReference type="InterPro" id="IPR008977">
    <property type="entry name" value="PHM/PNGase_F_dom_sf"/>
</dbReference>
<evidence type="ECO:0000256" key="2">
    <source>
        <dbReference type="SAM" id="SignalP"/>
    </source>
</evidence>
<gene>
    <name evidence="3" type="ORF">COC19_07090</name>
</gene>
<evidence type="ECO:0000313" key="3">
    <source>
        <dbReference type="EMBL" id="PCH59437.1"/>
    </source>
</evidence>
<dbReference type="InterPro" id="IPR014784">
    <property type="entry name" value="Cu2_ascorb_mOase-like_C"/>
</dbReference>
<dbReference type="Gene3D" id="3.40.30.10">
    <property type="entry name" value="Glutaredoxin"/>
    <property type="match status" value="1"/>
</dbReference>
<dbReference type="GO" id="GO:0016715">
    <property type="term" value="F:oxidoreductase activity, acting on paired donors, with incorporation or reduction of molecular oxygen, reduced ascorbate as one donor, and incorporation of one atom of oxygen"/>
    <property type="evidence" value="ECO:0007669"/>
    <property type="project" value="InterPro"/>
</dbReference>
<proteinExistence type="predicted"/>